<dbReference type="RefSeq" id="XP_047739840.1">
    <property type="nucleotide sequence ID" value="XM_047883884.1"/>
</dbReference>
<dbReference type="OMA" id="PPLKWFK"/>
<dbReference type="KEGG" id="hazt:108672261"/>
<dbReference type="GO" id="GO:0003341">
    <property type="term" value="P:cilium movement"/>
    <property type="evidence" value="ECO:0007669"/>
    <property type="project" value="TreeGrafter"/>
</dbReference>
<feature type="compositionally biased region" description="Basic and acidic residues" evidence="4">
    <location>
        <begin position="293"/>
        <end position="303"/>
    </location>
</feature>
<feature type="region of interest" description="Disordered" evidence="4">
    <location>
        <begin position="509"/>
        <end position="532"/>
    </location>
</feature>
<gene>
    <name evidence="7 8 9" type="primary">LOC108672261</name>
</gene>
<dbReference type="Pfam" id="PF07719">
    <property type="entry name" value="TPR_2"/>
    <property type="match status" value="1"/>
</dbReference>
<dbReference type="Gene3D" id="2.60.40.790">
    <property type="match status" value="1"/>
</dbReference>
<dbReference type="InterPro" id="IPR052004">
    <property type="entry name" value="Dynein_assembly_factor_4"/>
</dbReference>
<dbReference type="PANTHER" id="PTHR46492">
    <property type="entry name" value="DYNEIN ASSEMBLY FACTOR 4, AXONEMAL"/>
    <property type="match status" value="1"/>
</dbReference>
<dbReference type="Gene3D" id="1.25.40.10">
    <property type="entry name" value="Tetratricopeptide repeat domain"/>
    <property type="match status" value="1"/>
</dbReference>
<dbReference type="InterPro" id="IPR019734">
    <property type="entry name" value="TPR_rpt"/>
</dbReference>
<organism evidence="6 9">
    <name type="scientific">Hyalella azteca</name>
    <name type="common">Amphipod</name>
    <dbReference type="NCBI Taxonomy" id="294128"/>
    <lineage>
        <taxon>Eukaryota</taxon>
        <taxon>Metazoa</taxon>
        <taxon>Ecdysozoa</taxon>
        <taxon>Arthropoda</taxon>
        <taxon>Crustacea</taxon>
        <taxon>Multicrustacea</taxon>
        <taxon>Malacostraca</taxon>
        <taxon>Eumalacostraca</taxon>
        <taxon>Peracarida</taxon>
        <taxon>Amphipoda</taxon>
        <taxon>Senticaudata</taxon>
        <taxon>Talitrida</taxon>
        <taxon>Talitroidea</taxon>
        <taxon>Hyalellidae</taxon>
        <taxon>Hyalella</taxon>
    </lineage>
</organism>
<sequence length="532" mass="57924">MPLKPEYSWRQTSDKILLDLFLHRSSTRNLSVDVTSRYLKATYPPYHLEVFLLHSIDVGASVARAAAGRLHILLAKAEPGDWECLQRSVERTAAAAERQAAQQELQTLLLQRHSQAKAAKASGERRSVSHQLRLDEDLRAERQEMRQNLIRDFFSQTDTGKSEGNSPIDTPAPDDGQQHEINSAGDENCRQLSSDLLRSSVECSSNSSAGVANSSAGVAQSSAGVALSPAREAGQSGCRGRRVSEDREYDGDEEDHDTSDDNALPQLVSEVSLRGGPRKARRQRRGVGAAMRSPEDLLPRDISAEQLSDNPVPELPNPQRPTSKKGRSGNNKNDVGVRPTRHVTVSYTARPDRVPARRSRDAHLDSHDAHRDSPDDEVHGADAAQRIIAKANALFTSGEYAECAAEYTSLLETCGDSVRAYSNRAAAHLAAGSPELALQDANKALSLLGPSSDTATRQSRLLCLSRRGAALAARGHLNEALNDYEAALTIQPDHPGLKRDRANILRALETSEGSSVLETEEEETNDFSTAFP</sequence>
<dbReference type="InterPro" id="IPR011990">
    <property type="entry name" value="TPR-like_helical_dom_sf"/>
</dbReference>
<protein>
    <submittedName>
        <fullName evidence="7 8">Uncharacterized protein LOC108672261</fullName>
    </submittedName>
</protein>
<dbReference type="SMART" id="SM00028">
    <property type="entry name" value="TPR"/>
    <property type="match status" value="3"/>
</dbReference>
<dbReference type="SUPFAM" id="SSF49764">
    <property type="entry name" value="HSP20-like chaperones"/>
    <property type="match status" value="1"/>
</dbReference>
<dbReference type="GO" id="GO:0036158">
    <property type="term" value="P:outer dynein arm assembly"/>
    <property type="evidence" value="ECO:0007669"/>
    <property type="project" value="TreeGrafter"/>
</dbReference>
<keyword evidence="1" id="KW-0677">Repeat</keyword>
<dbReference type="PANTHER" id="PTHR46492:SF1">
    <property type="entry name" value="DYNEIN AXONEMAL ASSEMBLY FACTOR 4"/>
    <property type="match status" value="1"/>
</dbReference>
<feature type="compositionally biased region" description="Basic and acidic residues" evidence="4">
    <location>
        <begin position="122"/>
        <end position="135"/>
    </location>
</feature>
<feature type="compositionally biased region" description="Basic and acidic residues" evidence="4">
    <location>
        <begin position="350"/>
        <end position="380"/>
    </location>
</feature>
<feature type="compositionally biased region" description="Basic residues" evidence="4">
    <location>
        <begin position="276"/>
        <end position="285"/>
    </location>
</feature>
<feature type="compositionally biased region" description="Polar residues" evidence="4">
    <location>
        <begin position="154"/>
        <end position="168"/>
    </location>
</feature>
<feature type="compositionally biased region" description="Acidic residues" evidence="4">
    <location>
        <begin position="247"/>
        <end position="260"/>
    </location>
</feature>
<dbReference type="PROSITE" id="PS50005">
    <property type="entry name" value="TPR"/>
    <property type="match status" value="1"/>
</dbReference>
<dbReference type="InterPro" id="IPR013105">
    <property type="entry name" value="TPR_2"/>
</dbReference>
<evidence type="ECO:0000313" key="6">
    <source>
        <dbReference type="Proteomes" id="UP000694843"/>
    </source>
</evidence>
<evidence type="ECO:0000313" key="7">
    <source>
        <dbReference type="RefSeq" id="XP_047739839.1"/>
    </source>
</evidence>
<feature type="region of interest" description="Disordered" evidence="4">
    <location>
        <begin position="226"/>
        <end position="380"/>
    </location>
</feature>
<reference evidence="7 8" key="1">
    <citation type="submission" date="2025-04" db="UniProtKB">
        <authorList>
            <consortium name="RefSeq"/>
        </authorList>
    </citation>
    <scope>IDENTIFICATION</scope>
    <source>
        <tissue evidence="7 8">Whole organism</tissue>
    </source>
</reference>
<dbReference type="SUPFAM" id="SSF48452">
    <property type="entry name" value="TPR-like"/>
    <property type="match status" value="1"/>
</dbReference>
<evidence type="ECO:0000313" key="8">
    <source>
        <dbReference type="RefSeq" id="XP_047739840.1"/>
    </source>
</evidence>
<dbReference type="OrthoDB" id="348005at2759"/>
<dbReference type="AlphaFoldDB" id="A0A979FRS2"/>
<accession>A0A979FRS2</accession>
<dbReference type="PROSITE" id="PS51203">
    <property type="entry name" value="CS"/>
    <property type="match status" value="1"/>
</dbReference>
<evidence type="ECO:0000256" key="2">
    <source>
        <dbReference type="ARBA" id="ARBA00022803"/>
    </source>
</evidence>
<feature type="region of interest" description="Disordered" evidence="4">
    <location>
        <begin position="116"/>
        <end position="135"/>
    </location>
</feature>
<dbReference type="RefSeq" id="XP_047739841.1">
    <property type="nucleotide sequence ID" value="XM_047883885.1"/>
</dbReference>
<feature type="region of interest" description="Disordered" evidence="4">
    <location>
        <begin position="152"/>
        <end position="182"/>
    </location>
</feature>
<evidence type="ECO:0000256" key="3">
    <source>
        <dbReference type="PROSITE-ProRule" id="PRU00339"/>
    </source>
</evidence>
<keyword evidence="6" id="KW-1185">Reference proteome</keyword>
<dbReference type="InterPro" id="IPR008978">
    <property type="entry name" value="HSP20-like_chaperone"/>
</dbReference>
<evidence type="ECO:0000256" key="1">
    <source>
        <dbReference type="ARBA" id="ARBA00022737"/>
    </source>
</evidence>
<feature type="domain" description="CS" evidence="5">
    <location>
        <begin position="2"/>
        <end position="86"/>
    </location>
</feature>
<evidence type="ECO:0000259" key="5">
    <source>
        <dbReference type="PROSITE" id="PS51203"/>
    </source>
</evidence>
<dbReference type="InterPro" id="IPR007052">
    <property type="entry name" value="CS_dom"/>
</dbReference>
<dbReference type="RefSeq" id="XP_047739839.1">
    <property type="nucleotide sequence ID" value="XM_047883883.1"/>
</dbReference>
<evidence type="ECO:0000313" key="9">
    <source>
        <dbReference type="RefSeq" id="XP_047739841.1"/>
    </source>
</evidence>
<name>A0A979FRS2_HYAAZ</name>
<dbReference type="GO" id="GO:0036159">
    <property type="term" value="P:inner dynein arm assembly"/>
    <property type="evidence" value="ECO:0007669"/>
    <property type="project" value="TreeGrafter"/>
</dbReference>
<dbReference type="Pfam" id="PF04969">
    <property type="entry name" value="CS"/>
    <property type="match status" value="1"/>
</dbReference>
<evidence type="ECO:0000256" key="4">
    <source>
        <dbReference type="SAM" id="MobiDB-lite"/>
    </source>
</evidence>
<dbReference type="Proteomes" id="UP000694843">
    <property type="component" value="Unplaced"/>
</dbReference>
<feature type="repeat" description="TPR" evidence="3">
    <location>
        <begin position="461"/>
        <end position="494"/>
    </location>
</feature>
<keyword evidence="2 3" id="KW-0802">TPR repeat</keyword>
<proteinExistence type="predicted"/>
<dbReference type="GeneID" id="108672261"/>